<dbReference type="Proteomes" id="UP000595046">
    <property type="component" value="Chromosome"/>
</dbReference>
<sequence>MSGIRLVHLYRRQLALPVGPMTPARVVGHRSTTPMEIVHRKQPRPVITDGLTSWDALFADVGP</sequence>
<evidence type="ECO:0000313" key="1">
    <source>
        <dbReference type="EMBL" id="QPP05029.1"/>
    </source>
</evidence>
<keyword evidence="2" id="KW-1185">Reference proteome</keyword>
<dbReference type="AlphaFoldDB" id="A0A7T1T280"/>
<dbReference type="RefSeq" id="WP_197352841.1">
    <property type="nucleotide sequence ID" value="NZ_CP048882.1"/>
</dbReference>
<accession>A0A7T1T280</accession>
<gene>
    <name evidence="1" type="ORF">G4Z16_24605</name>
</gene>
<proteinExistence type="predicted"/>
<name>A0A7T1T280_9ACTN</name>
<reference evidence="2" key="1">
    <citation type="submission" date="2020-02" db="EMBL/GenBank/DDBJ databases">
        <title>Streptomyces sp. ASO4wet.</title>
        <authorList>
            <person name="Risdian C."/>
            <person name="Landwehr W."/>
            <person name="Schupp P."/>
            <person name="Wink J."/>
        </authorList>
    </citation>
    <scope>NUCLEOTIDE SEQUENCE [LARGE SCALE GENOMIC DNA]</scope>
    <source>
        <strain evidence="2">ASO4wet</strain>
    </source>
</reference>
<organism evidence="1 2">
    <name type="scientific">Streptomyces bathyalis</name>
    <dbReference type="NCBI Taxonomy" id="2710756"/>
    <lineage>
        <taxon>Bacteria</taxon>
        <taxon>Bacillati</taxon>
        <taxon>Actinomycetota</taxon>
        <taxon>Actinomycetes</taxon>
        <taxon>Kitasatosporales</taxon>
        <taxon>Streptomycetaceae</taxon>
        <taxon>Streptomyces</taxon>
    </lineage>
</organism>
<protein>
    <submittedName>
        <fullName evidence="1">Uncharacterized protein</fullName>
    </submittedName>
</protein>
<dbReference type="EMBL" id="CP048882">
    <property type="protein sequence ID" value="QPP05029.1"/>
    <property type="molecule type" value="Genomic_DNA"/>
</dbReference>
<dbReference type="KEGG" id="sbat:G4Z16_24605"/>
<evidence type="ECO:0000313" key="2">
    <source>
        <dbReference type="Proteomes" id="UP000595046"/>
    </source>
</evidence>